<dbReference type="Gene3D" id="1.10.287.4300">
    <property type="entry name" value="Stage III sporulation protein AH-like"/>
    <property type="match status" value="1"/>
</dbReference>
<proteinExistence type="predicted"/>
<keyword evidence="4" id="KW-1185">Reference proteome</keyword>
<reference evidence="3 4" key="1">
    <citation type="submission" date="2020-02" db="EMBL/GenBank/DDBJ databases">
        <title>Genome assembly of a novel Clostridium senegalense strain.</title>
        <authorList>
            <person name="Gupta T.B."/>
            <person name="Jauregui R."/>
            <person name="Maclean P."/>
            <person name="Nawarathana A."/>
            <person name="Brightwell G."/>
        </authorList>
    </citation>
    <scope>NUCLEOTIDE SEQUENCE [LARGE SCALE GENOMIC DNA]</scope>
    <source>
        <strain evidence="3 4">AGRFS4</strain>
    </source>
</reference>
<keyword evidence="2" id="KW-0732">Signal</keyword>
<dbReference type="InterPro" id="IPR038503">
    <property type="entry name" value="SpoIIIAH_sf"/>
</dbReference>
<sequence length="173" mass="19316">MNKKQTLIISALLLVVVLCGYAATQVNSPLYVTDGEFIGETAANDKDNKKKEKSKTTSSSSYFTEAKLSRDQARNKATQTLKSLLDNDKTPAEQKKEAAEEYKNLALRGDKETNIELALKAQGFEEVVCELEDEKANIVVKHEKELSDQQLRQIKDVVVSKANIKNVQIKVIE</sequence>
<dbReference type="RefSeq" id="WP_199868892.1">
    <property type="nucleotide sequence ID" value="NZ_JAAGPU010000001.1"/>
</dbReference>
<feature type="region of interest" description="Disordered" evidence="1">
    <location>
        <begin position="45"/>
        <end position="72"/>
    </location>
</feature>
<dbReference type="AlphaFoldDB" id="A0A6M0GZ35"/>
<gene>
    <name evidence="3" type="ORF">G3M99_01655</name>
</gene>
<feature type="signal peptide" evidence="2">
    <location>
        <begin position="1"/>
        <end position="22"/>
    </location>
</feature>
<organism evidence="3 4">
    <name type="scientific">Clostridium senegalense</name>
    <dbReference type="NCBI Taxonomy" id="1465809"/>
    <lineage>
        <taxon>Bacteria</taxon>
        <taxon>Bacillati</taxon>
        <taxon>Bacillota</taxon>
        <taxon>Clostridia</taxon>
        <taxon>Eubacteriales</taxon>
        <taxon>Clostridiaceae</taxon>
        <taxon>Clostridium</taxon>
    </lineage>
</organism>
<dbReference type="Pfam" id="PF12685">
    <property type="entry name" value="SpoIIIAH"/>
    <property type="match status" value="1"/>
</dbReference>
<dbReference type="InterPro" id="IPR024232">
    <property type="entry name" value="SpoIIIAH"/>
</dbReference>
<dbReference type="EMBL" id="JAAGPU010000001">
    <property type="protein sequence ID" value="NEU03579.1"/>
    <property type="molecule type" value="Genomic_DNA"/>
</dbReference>
<name>A0A6M0GZ35_9CLOT</name>
<feature type="chain" id="PRO_5026657197" evidence="2">
    <location>
        <begin position="23"/>
        <end position="173"/>
    </location>
</feature>
<dbReference type="Proteomes" id="UP000481872">
    <property type="component" value="Unassembled WGS sequence"/>
</dbReference>
<evidence type="ECO:0000256" key="2">
    <source>
        <dbReference type="SAM" id="SignalP"/>
    </source>
</evidence>
<evidence type="ECO:0000313" key="3">
    <source>
        <dbReference type="EMBL" id="NEU03579.1"/>
    </source>
</evidence>
<evidence type="ECO:0000256" key="1">
    <source>
        <dbReference type="SAM" id="MobiDB-lite"/>
    </source>
</evidence>
<comment type="caution">
    <text evidence="3">The sequence shown here is derived from an EMBL/GenBank/DDBJ whole genome shotgun (WGS) entry which is preliminary data.</text>
</comment>
<accession>A0A6M0GZ35</accession>
<protein>
    <submittedName>
        <fullName evidence="3">SpoIIIAH-like family protein</fullName>
    </submittedName>
</protein>
<evidence type="ECO:0000313" key="4">
    <source>
        <dbReference type="Proteomes" id="UP000481872"/>
    </source>
</evidence>